<evidence type="ECO:0000259" key="2">
    <source>
        <dbReference type="Pfam" id="PF02525"/>
    </source>
</evidence>
<sequence>MHVPANFGELRSLPDDNASLATAMPNVLILYAHPAAELSRTNRLMVEAAAKLPNVVVNDLYERYPDFHIDIEREQQLLTQADLVVMQHPIHWYSMPALQKEWLDLVLARGWAFGHDGNALRGKGFWLVASTGGESEAYAPGGRHGHPFSDFLPPYRQTAQLCGMRWMEPLILHGAHHIAPVDFQRHVEHYLDKLERYPNWD</sequence>
<dbReference type="InterPro" id="IPR003680">
    <property type="entry name" value="Flavodoxin_fold"/>
</dbReference>
<dbReference type="Proteomes" id="UP001617427">
    <property type="component" value="Unassembled WGS sequence"/>
</dbReference>
<proteinExistence type="predicted"/>
<dbReference type="Pfam" id="PF02525">
    <property type="entry name" value="Flavodoxin_2"/>
    <property type="match status" value="1"/>
</dbReference>
<keyword evidence="4" id="KW-1185">Reference proteome</keyword>
<protein>
    <submittedName>
        <fullName evidence="3">NAD(P)H-dependent oxidoreductase</fullName>
    </submittedName>
</protein>
<name>A0ABW8EXV8_9BURK</name>
<dbReference type="Gene3D" id="3.40.50.360">
    <property type="match status" value="1"/>
</dbReference>
<dbReference type="InterPro" id="IPR046980">
    <property type="entry name" value="KefG/KefF"/>
</dbReference>
<evidence type="ECO:0000313" key="4">
    <source>
        <dbReference type="Proteomes" id="UP001617427"/>
    </source>
</evidence>
<feature type="domain" description="Flavodoxin-like fold" evidence="2">
    <location>
        <begin position="26"/>
        <end position="193"/>
    </location>
</feature>
<dbReference type="InterPro" id="IPR029039">
    <property type="entry name" value="Flavoprotein-like_sf"/>
</dbReference>
<dbReference type="SUPFAM" id="SSF52218">
    <property type="entry name" value="Flavoproteins"/>
    <property type="match status" value="1"/>
</dbReference>
<evidence type="ECO:0000313" key="3">
    <source>
        <dbReference type="EMBL" id="MFJ3046114.1"/>
    </source>
</evidence>
<reference evidence="3 4" key="1">
    <citation type="submission" date="2024-10" db="EMBL/GenBank/DDBJ databases">
        <title>The Natural Products Discovery Center: Release of the First 8490 Sequenced Strains for Exploring Actinobacteria Biosynthetic Diversity.</title>
        <authorList>
            <person name="Kalkreuter E."/>
            <person name="Kautsar S.A."/>
            <person name="Yang D."/>
            <person name="Bader C.D."/>
            <person name="Teijaro C.N."/>
            <person name="Fluegel L."/>
            <person name="Davis C.M."/>
            <person name="Simpson J.R."/>
            <person name="Lauterbach L."/>
            <person name="Steele A.D."/>
            <person name="Gui C."/>
            <person name="Meng S."/>
            <person name="Li G."/>
            <person name="Viehrig K."/>
            <person name="Ye F."/>
            <person name="Su P."/>
            <person name="Kiefer A.F."/>
            <person name="Nichols A."/>
            <person name="Cepeda A.J."/>
            <person name="Yan W."/>
            <person name="Fan B."/>
            <person name="Jiang Y."/>
            <person name="Adhikari A."/>
            <person name="Zheng C.-J."/>
            <person name="Schuster L."/>
            <person name="Cowan T.M."/>
            <person name="Smanski M.J."/>
            <person name="Chevrette M.G."/>
            <person name="De Carvalho L.P.S."/>
            <person name="Shen B."/>
        </authorList>
    </citation>
    <scope>NUCLEOTIDE SEQUENCE [LARGE SCALE GENOMIC DNA]</scope>
    <source>
        <strain evidence="3 4">NPDC087045</strain>
    </source>
</reference>
<organism evidence="3 4">
    <name type="scientific">Herbaspirillum chlorophenolicum</name>
    <dbReference type="NCBI Taxonomy" id="211589"/>
    <lineage>
        <taxon>Bacteria</taxon>
        <taxon>Pseudomonadati</taxon>
        <taxon>Pseudomonadota</taxon>
        <taxon>Betaproteobacteria</taxon>
        <taxon>Burkholderiales</taxon>
        <taxon>Oxalobacteraceae</taxon>
        <taxon>Herbaspirillum</taxon>
    </lineage>
</organism>
<accession>A0ABW8EXV8</accession>
<dbReference type="EMBL" id="JBIUZV010000004">
    <property type="protein sequence ID" value="MFJ3046114.1"/>
    <property type="molecule type" value="Genomic_DNA"/>
</dbReference>
<keyword evidence="1" id="KW-0560">Oxidoreductase</keyword>
<dbReference type="RefSeq" id="WP_402700066.1">
    <property type="nucleotide sequence ID" value="NZ_JBIUZV010000004.1"/>
</dbReference>
<dbReference type="PANTHER" id="PTHR47307:SF1">
    <property type="entry name" value="GLUTATHIONE-REGULATED POTASSIUM-EFFLUX SYSTEM ANCILLARY PROTEIN KEFG"/>
    <property type="match status" value="1"/>
</dbReference>
<gene>
    <name evidence="3" type="ORF">ACIPEN_09795</name>
</gene>
<comment type="caution">
    <text evidence="3">The sequence shown here is derived from an EMBL/GenBank/DDBJ whole genome shotgun (WGS) entry which is preliminary data.</text>
</comment>
<dbReference type="PANTHER" id="PTHR47307">
    <property type="entry name" value="GLUTATHIONE-REGULATED POTASSIUM-EFFLUX SYSTEM ANCILLARY PROTEIN KEFG"/>
    <property type="match status" value="1"/>
</dbReference>
<evidence type="ECO:0000256" key="1">
    <source>
        <dbReference type="ARBA" id="ARBA00023002"/>
    </source>
</evidence>